<feature type="transmembrane region" description="Helical" evidence="7">
    <location>
        <begin position="509"/>
        <end position="536"/>
    </location>
</feature>
<keyword evidence="4 7" id="KW-1133">Transmembrane helix</keyword>
<feature type="transmembrane region" description="Helical" evidence="7">
    <location>
        <begin position="342"/>
        <end position="361"/>
    </location>
</feature>
<feature type="transmembrane region" description="Helical" evidence="7">
    <location>
        <begin position="194"/>
        <end position="216"/>
    </location>
</feature>
<feature type="transmembrane region" description="Helical" evidence="7">
    <location>
        <begin position="130"/>
        <end position="147"/>
    </location>
</feature>
<dbReference type="Pfam" id="PF07690">
    <property type="entry name" value="MFS_1"/>
    <property type="match status" value="1"/>
</dbReference>
<reference evidence="9" key="2">
    <citation type="journal article" date="2021" name="PeerJ">
        <title>Extensive microbial diversity within the chicken gut microbiome revealed by metagenomics and culture.</title>
        <authorList>
            <person name="Gilroy R."/>
            <person name="Ravi A."/>
            <person name="Getino M."/>
            <person name="Pursley I."/>
            <person name="Horton D.L."/>
            <person name="Alikhan N.F."/>
            <person name="Baker D."/>
            <person name="Gharbi K."/>
            <person name="Hall N."/>
            <person name="Watson M."/>
            <person name="Adriaenssens E.M."/>
            <person name="Foster-Nyarko E."/>
            <person name="Jarju S."/>
            <person name="Secka A."/>
            <person name="Antonio M."/>
            <person name="Oren A."/>
            <person name="Chaudhuri R.R."/>
            <person name="La Ragione R."/>
            <person name="Hildebrand F."/>
            <person name="Pallen M.J."/>
        </authorList>
    </citation>
    <scope>NUCLEOTIDE SEQUENCE</scope>
    <source>
        <strain evidence="9">ChiGjej1B1-19959</strain>
    </source>
</reference>
<feature type="transmembrane region" description="Helical" evidence="7">
    <location>
        <begin position="236"/>
        <end position="254"/>
    </location>
</feature>
<evidence type="ECO:0000256" key="2">
    <source>
        <dbReference type="ARBA" id="ARBA00022448"/>
    </source>
</evidence>
<dbReference type="GO" id="GO:0005886">
    <property type="term" value="C:plasma membrane"/>
    <property type="evidence" value="ECO:0007669"/>
    <property type="project" value="UniProtKB-SubCell"/>
</dbReference>
<dbReference type="InterPro" id="IPR036259">
    <property type="entry name" value="MFS_trans_sf"/>
</dbReference>
<reference evidence="9" key="1">
    <citation type="submission" date="2020-10" db="EMBL/GenBank/DDBJ databases">
        <authorList>
            <person name="Gilroy R."/>
        </authorList>
    </citation>
    <scope>NUCLEOTIDE SEQUENCE</scope>
    <source>
        <strain evidence="9">ChiGjej1B1-19959</strain>
    </source>
</reference>
<feature type="domain" description="Major facilitator superfamily (MFS) profile" evidence="8">
    <location>
        <begin position="20"/>
        <end position="600"/>
    </location>
</feature>
<evidence type="ECO:0000259" key="8">
    <source>
        <dbReference type="PROSITE" id="PS50850"/>
    </source>
</evidence>
<dbReference type="PANTHER" id="PTHR23528:SF1">
    <property type="entry name" value="MAJOR FACILITATOR SUPERFAMILY (MFS) PROFILE DOMAIN-CONTAINING PROTEIN"/>
    <property type="match status" value="1"/>
</dbReference>
<feature type="transmembrane region" description="Helical" evidence="7">
    <location>
        <begin position="306"/>
        <end position="330"/>
    </location>
</feature>
<evidence type="ECO:0000256" key="5">
    <source>
        <dbReference type="ARBA" id="ARBA00023136"/>
    </source>
</evidence>
<dbReference type="PROSITE" id="PS50850">
    <property type="entry name" value="MFS"/>
    <property type="match status" value="1"/>
</dbReference>
<feature type="transmembrane region" description="Helical" evidence="7">
    <location>
        <begin position="548"/>
        <end position="571"/>
    </location>
</feature>
<feature type="transmembrane region" description="Helical" evidence="7">
    <location>
        <begin position="153"/>
        <end position="173"/>
    </location>
</feature>
<dbReference type="Gene3D" id="1.20.1250.20">
    <property type="entry name" value="MFS general substrate transporter like domains"/>
    <property type="match status" value="3"/>
</dbReference>
<evidence type="ECO:0000256" key="4">
    <source>
        <dbReference type="ARBA" id="ARBA00022989"/>
    </source>
</evidence>
<sequence length="615" mass="66728">MAEKAKELFCEKNGKLNYWHTILTGFGFLASSIAWAIYDPYITKILNHLLGDSPTVAAWSAKLNESLPFLARFAAAQGEDVTLAGGGITLVPLFIGIIMTFDNIFGVIFQPTFGKLSDRCHSRLGKRRPFITFGAPVCALLFALIPLCALRGSLPLTMLCIILFVFVMSLWRAPVVALMPDLTPPALRSEGNAIINLMGGLGSLIGMVAGTIVTLVYTAATGIEVNSANEERTYPYVFLIGSVVMVVGMLVVLLKVKEPDSRLTVVADQNMAMDAAARRAAEKEAKRREKAERRAQKLSRAERKSLIFMLMGLFFLFCGSNAIQTFFSLFAAEILHMETSQATILMAIFAVCSAAAALPAGKLGKKFGRKKTILGGLAIFILAFVVFFSIFSVLISQDGFNISSFNSTNKVYTSVVDQVDTYNDEHALKDDALIEMDGYIAYLNGGLTGEEAAKYAAFDEEITAEGYDFGAVVRAANAQFGLQLTEADRGRALEAVNSSLNDVIDILKILIYPVLVLAGAANMFITVNTLPLVLEIGGVEKVGTFTGYYYTATFSAQIASPIVYGVVAMLSGTYLSLFYYSPIAFVISVLCILFVRHGEAVPQEIVDKVEMENAD</sequence>
<comment type="caution">
    <text evidence="9">The sequence shown here is derived from an EMBL/GenBank/DDBJ whole genome shotgun (WGS) entry which is preliminary data.</text>
</comment>
<dbReference type="PANTHER" id="PTHR23528">
    <property type="match status" value="1"/>
</dbReference>
<dbReference type="GO" id="GO:0022857">
    <property type="term" value="F:transmembrane transporter activity"/>
    <property type="evidence" value="ECO:0007669"/>
    <property type="project" value="InterPro"/>
</dbReference>
<accession>A0A9D1IFK0</accession>
<proteinExistence type="predicted"/>
<evidence type="ECO:0000256" key="3">
    <source>
        <dbReference type="ARBA" id="ARBA00022692"/>
    </source>
</evidence>
<name>A0A9D1IFK0_9FIRM</name>
<dbReference type="SUPFAM" id="SSF103473">
    <property type="entry name" value="MFS general substrate transporter"/>
    <property type="match status" value="1"/>
</dbReference>
<feature type="transmembrane region" description="Helical" evidence="7">
    <location>
        <begin position="88"/>
        <end position="109"/>
    </location>
</feature>
<keyword evidence="6" id="KW-0175">Coiled coil</keyword>
<feature type="transmembrane region" description="Helical" evidence="7">
    <location>
        <begin position="373"/>
        <end position="395"/>
    </location>
</feature>
<dbReference type="Proteomes" id="UP000824071">
    <property type="component" value="Unassembled WGS sequence"/>
</dbReference>
<evidence type="ECO:0000313" key="10">
    <source>
        <dbReference type="Proteomes" id="UP000824071"/>
    </source>
</evidence>
<organism evidence="9 10">
    <name type="scientific">Candidatus Fimenecus excrementigallinarum</name>
    <dbReference type="NCBI Taxonomy" id="2840816"/>
    <lineage>
        <taxon>Bacteria</taxon>
        <taxon>Bacillati</taxon>
        <taxon>Bacillota</taxon>
        <taxon>Clostridia</taxon>
        <taxon>Candidatus Fimenecus</taxon>
    </lineage>
</organism>
<evidence type="ECO:0000256" key="7">
    <source>
        <dbReference type="SAM" id="Phobius"/>
    </source>
</evidence>
<comment type="subcellular location">
    <subcellularLocation>
        <location evidence="1">Cell membrane</location>
        <topology evidence="1">Multi-pass membrane protein</topology>
    </subcellularLocation>
</comment>
<keyword evidence="3 7" id="KW-0812">Transmembrane</keyword>
<keyword evidence="5 7" id="KW-0472">Membrane</keyword>
<dbReference type="EMBL" id="DVMW01000008">
    <property type="protein sequence ID" value="HIU35137.1"/>
    <property type="molecule type" value="Genomic_DNA"/>
</dbReference>
<feature type="transmembrane region" description="Helical" evidence="7">
    <location>
        <begin position="577"/>
        <end position="595"/>
    </location>
</feature>
<keyword evidence="2" id="KW-0813">Transport</keyword>
<feature type="transmembrane region" description="Helical" evidence="7">
    <location>
        <begin position="16"/>
        <end position="38"/>
    </location>
</feature>
<gene>
    <name evidence="9" type="ORF">IAC53_00825</name>
</gene>
<dbReference type="AlphaFoldDB" id="A0A9D1IFK0"/>
<evidence type="ECO:0000256" key="1">
    <source>
        <dbReference type="ARBA" id="ARBA00004651"/>
    </source>
</evidence>
<dbReference type="InterPro" id="IPR020846">
    <property type="entry name" value="MFS_dom"/>
</dbReference>
<dbReference type="InterPro" id="IPR011701">
    <property type="entry name" value="MFS"/>
</dbReference>
<evidence type="ECO:0000256" key="6">
    <source>
        <dbReference type="SAM" id="Coils"/>
    </source>
</evidence>
<protein>
    <submittedName>
        <fullName evidence="9">MFS transporter</fullName>
    </submittedName>
</protein>
<feature type="coiled-coil region" evidence="6">
    <location>
        <begin position="273"/>
        <end position="301"/>
    </location>
</feature>
<evidence type="ECO:0000313" key="9">
    <source>
        <dbReference type="EMBL" id="HIU35137.1"/>
    </source>
</evidence>